<dbReference type="InterPro" id="IPR001867">
    <property type="entry name" value="OmpR/PhoB-type_DNA-bd"/>
</dbReference>
<dbReference type="SUPFAM" id="SSF82171">
    <property type="entry name" value="DPP6 N-terminal domain-like"/>
    <property type="match status" value="1"/>
</dbReference>
<evidence type="ECO:0000313" key="6">
    <source>
        <dbReference type="EMBL" id="CAH9061544.1"/>
    </source>
</evidence>
<dbReference type="Gene3D" id="1.10.10.10">
    <property type="entry name" value="Winged helix-like DNA-binding domain superfamily/Winged helix DNA-binding domain"/>
    <property type="match status" value="1"/>
</dbReference>
<evidence type="ECO:0000259" key="5">
    <source>
        <dbReference type="PROSITE" id="PS51755"/>
    </source>
</evidence>
<reference evidence="6 7" key="1">
    <citation type="submission" date="2022-07" db="EMBL/GenBank/DDBJ databases">
        <authorList>
            <person name="Criscuolo A."/>
        </authorList>
    </citation>
    <scope>NUCLEOTIDE SEQUENCE [LARGE SCALE GENOMIC DNA]</scope>
    <source>
        <strain evidence="7">CIP 111951</strain>
    </source>
</reference>
<keyword evidence="2 3" id="KW-0238">DNA-binding</keyword>
<dbReference type="Proteomes" id="UP001152485">
    <property type="component" value="Unassembled WGS sequence"/>
</dbReference>
<comment type="similarity">
    <text evidence="1">Belongs to the TolB family.</text>
</comment>
<dbReference type="RefSeq" id="WP_261593747.1">
    <property type="nucleotide sequence ID" value="NZ_CAMAPD010000011.1"/>
</dbReference>
<evidence type="ECO:0000256" key="4">
    <source>
        <dbReference type="SAM" id="Phobius"/>
    </source>
</evidence>
<dbReference type="Pfam" id="PF07676">
    <property type="entry name" value="PD40"/>
    <property type="match status" value="2"/>
</dbReference>
<feature type="domain" description="OmpR/PhoB-type" evidence="5">
    <location>
        <begin position="2"/>
        <end position="100"/>
    </location>
</feature>
<dbReference type="SMART" id="SM00862">
    <property type="entry name" value="Trans_reg_C"/>
    <property type="match status" value="1"/>
</dbReference>
<feature type="transmembrane region" description="Helical" evidence="4">
    <location>
        <begin position="135"/>
        <end position="157"/>
    </location>
</feature>
<dbReference type="PROSITE" id="PS51755">
    <property type="entry name" value="OMPR_PHOB"/>
    <property type="match status" value="1"/>
</dbReference>
<evidence type="ECO:0000256" key="3">
    <source>
        <dbReference type="PROSITE-ProRule" id="PRU01091"/>
    </source>
</evidence>
<dbReference type="EMBL" id="CAMAPD010000011">
    <property type="protein sequence ID" value="CAH9061544.1"/>
    <property type="molecule type" value="Genomic_DNA"/>
</dbReference>
<dbReference type="Gene3D" id="2.120.10.30">
    <property type="entry name" value="TolB, C-terminal domain"/>
    <property type="match status" value="2"/>
</dbReference>
<dbReference type="SUPFAM" id="SSF46894">
    <property type="entry name" value="C-terminal effector domain of the bipartite response regulators"/>
    <property type="match status" value="1"/>
</dbReference>
<keyword evidence="4" id="KW-1133">Transmembrane helix</keyword>
<organism evidence="6 7">
    <name type="scientific">Pseudoalteromonas holothuriae</name>
    <dbReference type="NCBI Taxonomy" id="2963714"/>
    <lineage>
        <taxon>Bacteria</taxon>
        <taxon>Pseudomonadati</taxon>
        <taxon>Pseudomonadota</taxon>
        <taxon>Gammaproteobacteria</taxon>
        <taxon>Alteromonadales</taxon>
        <taxon>Pseudoalteromonadaceae</taxon>
        <taxon>Pseudoalteromonas</taxon>
    </lineage>
</organism>
<dbReference type="InterPro" id="IPR016032">
    <property type="entry name" value="Sig_transdc_resp-reg_C-effctor"/>
</dbReference>
<gene>
    <name evidence="6" type="primary">tolB_6</name>
    <name evidence="6" type="ORF">PSECIP111951_02511</name>
</gene>
<dbReference type="Pfam" id="PF00486">
    <property type="entry name" value="Trans_reg_C"/>
    <property type="match status" value="1"/>
</dbReference>
<dbReference type="CDD" id="cd00383">
    <property type="entry name" value="trans_reg_C"/>
    <property type="match status" value="1"/>
</dbReference>
<accession>A0ABN8URA7</accession>
<dbReference type="InterPro" id="IPR011659">
    <property type="entry name" value="WD40"/>
</dbReference>
<evidence type="ECO:0000313" key="7">
    <source>
        <dbReference type="Proteomes" id="UP001152485"/>
    </source>
</evidence>
<feature type="DNA-binding region" description="OmpR/PhoB-type" evidence="3">
    <location>
        <begin position="2"/>
        <end position="100"/>
    </location>
</feature>
<name>A0ABN8URA7_9GAMM</name>
<proteinExistence type="inferred from homology"/>
<sequence>MVQQYWVGDFFIDLSRNQITKNEETQTLAPKAMRVLTHLANNQGKVISQDALLDHVWQGTVVSPNTLQRSIAQLRRAFGDDGKDQAYIKTHAKQGYSLECNVRWGEEEPAITSANAKHSTRKAPDKLQSVIQFRLVPMVLLTVLMLMILGATGYRYMADNSAPQLVISHMRALTATDNKESAGIYSPDGQYIVFHRFSEQECINNIWAKEIKSQQEFQLTKELGVYSNHSLSPDGQKLTFISIGDCAEPITQKKCYQLVNLDFNKALHSSQLPTVLMECKTSKIRNPIWLSNNNIALMQQTSDSWKLINYSVDQNRSEVIYEIENGSVIDYDFSLQKGQIALTSIHGDGHYYIDMLKPNGEVISSNRIILPEGIGRYRFIYPNFSPLDDRLIFSIGKRLFMLATDGTVSRVSLPLDEPIGTPKIHPHGNKMLAIKGYYDSDIISMPISDIGKLKQHTDESVYAVLQRSNVTEDSAKFQPSGELVAFKSERSGEDQVWIADKNGARQLSQFSMDTYLYDLQWAKDGKSILVNADKEFVQLFLDGTVNKFDLKHAANELFHWDSVKQTALTLIWFNGKKRLAQLNLVNPSKHVIYDKTAVWAQKNTSGDIIFTDLMGRFWYPGPAEDQLIEALNGQGSDRRFVVNKDIIYGINDDFELWSYSLSDGEFKLLGDVPKNIDYVTDSDGENLLMSIQIASRKEVLELYFEH</sequence>
<keyword evidence="4" id="KW-0812">Transmembrane</keyword>
<dbReference type="InterPro" id="IPR011042">
    <property type="entry name" value="6-blade_b-propeller_TolB-like"/>
</dbReference>
<evidence type="ECO:0000256" key="2">
    <source>
        <dbReference type="ARBA" id="ARBA00023125"/>
    </source>
</evidence>
<comment type="caution">
    <text evidence="6">The sequence shown here is derived from an EMBL/GenBank/DDBJ whole genome shotgun (WGS) entry which is preliminary data.</text>
</comment>
<dbReference type="InterPro" id="IPR036388">
    <property type="entry name" value="WH-like_DNA-bd_sf"/>
</dbReference>
<dbReference type="PANTHER" id="PTHR36842">
    <property type="entry name" value="PROTEIN TOLB HOMOLOG"/>
    <property type="match status" value="1"/>
</dbReference>
<evidence type="ECO:0000256" key="1">
    <source>
        <dbReference type="ARBA" id="ARBA00009820"/>
    </source>
</evidence>
<protein>
    <submittedName>
        <fullName evidence="6">Tol-Pal system protein TolB</fullName>
    </submittedName>
</protein>
<keyword evidence="4" id="KW-0472">Membrane</keyword>